<comment type="caution">
    <text evidence="1">The sequence shown here is derived from an EMBL/GenBank/DDBJ whole genome shotgun (WGS) entry which is preliminary data.</text>
</comment>
<reference evidence="1" key="1">
    <citation type="submission" date="2007-06" db="EMBL/GenBank/DDBJ databases">
        <authorList>
            <person name="Fulton L."/>
            <person name="Clifton S."/>
            <person name="Fulton B."/>
            <person name="Xu J."/>
            <person name="Minx P."/>
            <person name="Pepin K.H."/>
            <person name="Johnson M."/>
            <person name="Thiruvilangam P."/>
            <person name="Bhonagiri V."/>
            <person name="Nash W.E."/>
            <person name="Mardis E.R."/>
            <person name="Wilson R.K."/>
        </authorList>
    </citation>
    <scope>NUCLEOTIDE SEQUENCE [LARGE SCALE GENOMIC DNA]</scope>
    <source>
        <strain evidence="1">ATCC 8492</strain>
    </source>
</reference>
<dbReference type="EMBL" id="AAYH02000049">
    <property type="protein sequence ID" value="EDO52139.1"/>
    <property type="molecule type" value="Genomic_DNA"/>
</dbReference>
<gene>
    <name evidence="1" type="ORF">BACUNI_04694</name>
</gene>
<evidence type="ECO:0000313" key="1">
    <source>
        <dbReference type="EMBL" id="EDO52139.1"/>
    </source>
</evidence>
<keyword evidence="2" id="KW-1185">Reference proteome</keyword>
<sequence>MVIVFGFVLWSKSTLLAEYSKAGTNKKCDNVVGEKVIG</sequence>
<dbReference type="AlphaFoldDB" id="A0ABC9N609"/>
<reference evidence="1" key="2">
    <citation type="submission" date="2013-11" db="EMBL/GenBank/DDBJ databases">
        <title>Draft genome sequence of Bacteroides uniformis (ATCC 8492).</title>
        <authorList>
            <person name="Sudarsanam P."/>
            <person name="Ley R."/>
            <person name="Guruge J."/>
            <person name="Turnbaugh P.J."/>
            <person name="Mahowald M."/>
            <person name="Liep D."/>
            <person name="Gordon J."/>
        </authorList>
    </citation>
    <scope>NUCLEOTIDE SEQUENCE</scope>
    <source>
        <strain evidence="1">ATCC 8492</strain>
    </source>
</reference>
<protein>
    <submittedName>
        <fullName evidence="1">Uncharacterized protein</fullName>
    </submittedName>
</protein>
<accession>A0ABC9N609</accession>
<proteinExistence type="predicted"/>
<dbReference type="Proteomes" id="UP000004110">
    <property type="component" value="Unassembled WGS sequence"/>
</dbReference>
<name>A0ABC9N609_BACUC</name>
<evidence type="ECO:0000313" key="2">
    <source>
        <dbReference type="Proteomes" id="UP000004110"/>
    </source>
</evidence>
<organism evidence="1 2">
    <name type="scientific">Bacteroides uniformis (strain ATCC 8492 / DSM 6597 / CCUG 4942 / CIP 103695 / JCM 5828 / KCTC 5204 / NCTC 13054 / VPI 0061)</name>
    <dbReference type="NCBI Taxonomy" id="411479"/>
    <lineage>
        <taxon>Bacteria</taxon>
        <taxon>Pseudomonadati</taxon>
        <taxon>Bacteroidota</taxon>
        <taxon>Bacteroidia</taxon>
        <taxon>Bacteroidales</taxon>
        <taxon>Bacteroidaceae</taxon>
        <taxon>Bacteroides</taxon>
    </lineage>
</organism>